<proteinExistence type="inferred from homology"/>
<dbReference type="PROSITE" id="PS00211">
    <property type="entry name" value="ABC_TRANSPORTER_1"/>
    <property type="match status" value="1"/>
</dbReference>
<dbReference type="SUPFAM" id="SSF52540">
    <property type="entry name" value="P-loop containing nucleoside triphosphate hydrolases"/>
    <property type="match status" value="1"/>
</dbReference>
<dbReference type="RefSeq" id="WP_127000377.1">
    <property type="nucleotide sequence ID" value="NZ_JBNPXW010000009.1"/>
</dbReference>
<dbReference type="CDD" id="cd03224">
    <property type="entry name" value="ABC_TM1139_LivF_branched"/>
    <property type="match status" value="1"/>
</dbReference>
<keyword evidence="5" id="KW-0029">Amino-acid transport</keyword>
<accession>A0A3S0XLL7</accession>
<keyword evidence="2" id="KW-0813">Transport</keyword>
<evidence type="ECO:0000256" key="1">
    <source>
        <dbReference type="ARBA" id="ARBA00005417"/>
    </source>
</evidence>
<dbReference type="GO" id="GO:0015807">
    <property type="term" value="P:L-amino acid transport"/>
    <property type="evidence" value="ECO:0007669"/>
    <property type="project" value="TreeGrafter"/>
</dbReference>
<dbReference type="InterPro" id="IPR027417">
    <property type="entry name" value="P-loop_NTPase"/>
</dbReference>
<evidence type="ECO:0000256" key="2">
    <source>
        <dbReference type="ARBA" id="ARBA00022448"/>
    </source>
</evidence>
<organism evidence="7 8">
    <name type="scientific">Azospirillum doebereinerae</name>
    <dbReference type="NCBI Taxonomy" id="92933"/>
    <lineage>
        <taxon>Bacteria</taxon>
        <taxon>Pseudomonadati</taxon>
        <taxon>Pseudomonadota</taxon>
        <taxon>Alphaproteobacteria</taxon>
        <taxon>Rhodospirillales</taxon>
        <taxon>Azospirillaceae</taxon>
        <taxon>Azospirillum</taxon>
    </lineage>
</organism>
<dbReference type="Proteomes" id="UP000280346">
    <property type="component" value="Unassembled WGS sequence"/>
</dbReference>
<dbReference type="PANTHER" id="PTHR43820">
    <property type="entry name" value="HIGH-AFFINITY BRANCHED-CHAIN AMINO ACID TRANSPORT ATP-BINDING PROTEIN LIVF"/>
    <property type="match status" value="1"/>
</dbReference>
<evidence type="ECO:0000313" key="8">
    <source>
        <dbReference type="Proteomes" id="UP000280346"/>
    </source>
</evidence>
<evidence type="ECO:0000256" key="5">
    <source>
        <dbReference type="ARBA" id="ARBA00022970"/>
    </source>
</evidence>
<dbReference type="EMBL" id="RZIJ01000014">
    <property type="protein sequence ID" value="RUQ68527.1"/>
    <property type="molecule type" value="Genomic_DNA"/>
</dbReference>
<dbReference type="Gene3D" id="3.40.50.300">
    <property type="entry name" value="P-loop containing nucleotide triphosphate hydrolases"/>
    <property type="match status" value="1"/>
</dbReference>
<evidence type="ECO:0000313" key="7">
    <source>
        <dbReference type="EMBL" id="RUQ68527.1"/>
    </source>
</evidence>
<comment type="caution">
    <text evidence="7">The sequence shown here is derived from an EMBL/GenBank/DDBJ whole genome shotgun (WGS) entry which is preliminary data.</text>
</comment>
<dbReference type="PANTHER" id="PTHR43820:SF4">
    <property type="entry name" value="HIGH-AFFINITY BRANCHED-CHAIN AMINO ACID TRANSPORT ATP-BINDING PROTEIN LIVF"/>
    <property type="match status" value="1"/>
</dbReference>
<dbReference type="AlphaFoldDB" id="A0A3S0XLL7"/>
<dbReference type="GO" id="GO:0015658">
    <property type="term" value="F:branched-chain amino acid transmembrane transporter activity"/>
    <property type="evidence" value="ECO:0007669"/>
    <property type="project" value="TreeGrafter"/>
</dbReference>
<dbReference type="GO" id="GO:0005524">
    <property type="term" value="F:ATP binding"/>
    <property type="evidence" value="ECO:0007669"/>
    <property type="project" value="UniProtKB-KW"/>
</dbReference>
<comment type="similarity">
    <text evidence="1">Belongs to the ABC transporter superfamily.</text>
</comment>
<evidence type="ECO:0000256" key="3">
    <source>
        <dbReference type="ARBA" id="ARBA00022741"/>
    </source>
</evidence>
<dbReference type="SMART" id="SM00382">
    <property type="entry name" value="AAA"/>
    <property type="match status" value="1"/>
</dbReference>
<dbReference type="GO" id="GO:0016887">
    <property type="term" value="F:ATP hydrolysis activity"/>
    <property type="evidence" value="ECO:0007669"/>
    <property type="project" value="InterPro"/>
</dbReference>
<dbReference type="Pfam" id="PF00005">
    <property type="entry name" value="ABC_tran"/>
    <property type="match status" value="1"/>
</dbReference>
<sequence>MLDVRNIQSSYRRVPAIRDVSLNIKKGEIVAIVGGNGNGKSTTLRAIAGLNALDGGAISLKGRDLASVPAHDRVKHGLVLVPEGRRLFPRLTVEQNLMLGAFATSDAHKRQETLQYSYDTFTVLGERRRQQAGTLSGGEQQMLAMCRGLMSQPDLLMLDEPSWGVAPKLVTRIFETIHTIRERGITILLVEQNVHRALEIADRGYVIQTGRVVMEGSGKDLLGNDEVRQAYLGM</sequence>
<name>A0A3S0XLL7_9PROT</name>
<evidence type="ECO:0000259" key="6">
    <source>
        <dbReference type="PROSITE" id="PS50893"/>
    </source>
</evidence>
<reference evidence="7 8" key="1">
    <citation type="submission" date="2018-12" db="EMBL/GenBank/DDBJ databases">
        <authorList>
            <person name="Yang Y."/>
        </authorList>
    </citation>
    <scope>NUCLEOTIDE SEQUENCE [LARGE SCALE GENOMIC DNA]</scope>
    <source>
        <strain evidence="7 8">GSF71</strain>
    </source>
</reference>
<keyword evidence="4 7" id="KW-0067">ATP-binding</keyword>
<gene>
    <name evidence="7" type="ORF">EJ913_18070</name>
</gene>
<dbReference type="InterPro" id="IPR003439">
    <property type="entry name" value="ABC_transporter-like_ATP-bd"/>
</dbReference>
<protein>
    <submittedName>
        <fullName evidence="7">ABC transporter ATP-binding protein</fullName>
    </submittedName>
</protein>
<keyword evidence="8" id="KW-1185">Reference proteome</keyword>
<dbReference type="OrthoDB" id="9775250at2"/>
<feature type="domain" description="ABC transporter" evidence="6">
    <location>
        <begin position="2"/>
        <end position="234"/>
    </location>
</feature>
<dbReference type="InterPro" id="IPR052156">
    <property type="entry name" value="BCAA_Transport_ATP-bd_LivF"/>
</dbReference>
<dbReference type="PROSITE" id="PS50893">
    <property type="entry name" value="ABC_TRANSPORTER_2"/>
    <property type="match status" value="1"/>
</dbReference>
<dbReference type="InterPro" id="IPR003593">
    <property type="entry name" value="AAA+_ATPase"/>
</dbReference>
<dbReference type="InterPro" id="IPR017871">
    <property type="entry name" value="ABC_transporter-like_CS"/>
</dbReference>
<evidence type="ECO:0000256" key="4">
    <source>
        <dbReference type="ARBA" id="ARBA00022840"/>
    </source>
</evidence>
<keyword evidence="3" id="KW-0547">Nucleotide-binding</keyword>